<gene>
    <name evidence="3" type="primary">scpA</name>
    <name evidence="4" type="ORF">CDO51_05275</name>
</gene>
<proteinExistence type="inferred from homology"/>
<comment type="subcellular location">
    <subcellularLocation>
        <location evidence="3">Cytoplasm</location>
    </subcellularLocation>
    <text evidence="3">Associated with two foci at the outer edges of the nucleoid region in young cells, and at four foci within both cell halves in older cells.</text>
</comment>
<evidence type="ECO:0000256" key="1">
    <source>
        <dbReference type="ARBA" id="ARBA00022829"/>
    </source>
</evidence>
<comment type="function">
    <text evidence="3">Participates in chromosomal partition during cell division. May act via the formation of a condensin-like complex containing Smc and ScpB that pull DNA away from mid-cell into both cell halves.</text>
</comment>
<comment type="caution">
    <text evidence="4">The sequence shown here is derived from an EMBL/GenBank/DDBJ whole genome shotgun (WGS) entry which is preliminary data.</text>
</comment>
<dbReference type="EMBL" id="NIQC01000009">
    <property type="protein sequence ID" value="OWZ83973.1"/>
    <property type="molecule type" value="Genomic_DNA"/>
</dbReference>
<evidence type="ECO:0000313" key="5">
    <source>
        <dbReference type="Proteomes" id="UP000214588"/>
    </source>
</evidence>
<dbReference type="GO" id="GO:0051301">
    <property type="term" value="P:cell division"/>
    <property type="evidence" value="ECO:0007669"/>
    <property type="project" value="UniProtKB-KW"/>
</dbReference>
<keyword evidence="5" id="KW-1185">Reference proteome</keyword>
<sequence length="240" mass="28359">MKYQITLPNFEGPLDLLYHLAKKAEVDIYEVSISEITDQYISYIEEWEKFNLEIASEFLVMAARLMELKSKQLLPKTPSSVDEEDEEDPKQQLINQIIEYKFFKEIAHHLKEKENERLQVYWREEAIKPDEKKELKIGELKIHDLLKAIHNVLNKQKKDNAIKNIETKEISISEQKEMLLRLLRCKKGIMFEELFEKISSKAEIIATFLGLLDMVKERRVDISQQDISSPLWINLRNAPK</sequence>
<dbReference type="InterPro" id="IPR003768">
    <property type="entry name" value="ScpA"/>
</dbReference>
<dbReference type="Gene3D" id="1.10.10.580">
    <property type="entry name" value="Structural maintenance of chromosome 1. Chain E"/>
    <property type="match status" value="1"/>
</dbReference>
<dbReference type="HAMAP" id="MF_01805">
    <property type="entry name" value="ScpA"/>
    <property type="match status" value="1"/>
</dbReference>
<evidence type="ECO:0000256" key="2">
    <source>
        <dbReference type="ARBA" id="ARBA00044777"/>
    </source>
</evidence>
<evidence type="ECO:0000256" key="3">
    <source>
        <dbReference type="HAMAP-Rule" id="MF_01805"/>
    </source>
</evidence>
<organism evidence="4 5">
    <name type="scientific">Natranaerobius trueperi</name>
    <dbReference type="NCBI Taxonomy" id="759412"/>
    <lineage>
        <taxon>Bacteria</taxon>
        <taxon>Bacillati</taxon>
        <taxon>Bacillota</taxon>
        <taxon>Clostridia</taxon>
        <taxon>Natranaerobiales</taxon>
        <taxon>Natranaerobiaceae</taxon>
        <taxon>Natranaerobius</taxon>
    </lineage>
</organism>
<dbReference type="PANTHER" id="PTHR33969">
    <property type="entry name" value="SEGREGATION AND CONDENSATION PROTEIN A"/>
    <property type="match status" value="1"/>
</dbReference>
<comment type="similarity">
    <text evidence="3">Belongs to the ScpA family.</text>
</comment>
<dbReference type="PANTHER" id="PTHR33969:SF2">
    <property type="entry name" value="SEGREGATION AND CONDENSATION PROTEIN A"/>
    <property type="match status" value="1"/>
</dbReference>
<dbReference type="GO" id="GO:0006260">
    <property type="term" value="P:DNA replication"/>
    <property type="evidence" value="ECO:0007669"/>
    <property type="project" value="UniProtKB-UniRule"/>
</dbReference>
<name>A0A226BY83_9FIRM</name>
<dbReference type="Pfam" id="PF02616">
    <property type="entry name" value="SMC_ScpA"/>
    <property type="match status" value="1"/>
</dbReference>
<dbReference type="GO" id="GO:0007059">
    <property type="term" value="P:chromosome segregation"/>
    <property type="evidence" value="ECO:0007669"/>
    <property type="project" value="UniProtKB-UniRule"/>
</dbReference>
<comment type="subunit">
    <text evidence="3">Component of a cohesin-like complex composed of ScpA, ScpB and the Smc homodimer, in which ScpA and ScpB bind to the head domain of Smc. The presence of the three proteins is required for the association of the complex with DNA.</text>
</comment>
<protein>
    <recommendedName>
        <fullName evidence="2 3">Segregation and condensation protein A</fullName>
    </recommendedName>
</protein>
<reference evidence="4 5" key="1">
    <citation type="submission" date="2017-06" db="EMBL/GenBank/DDBJ databases">
        <title>Draft Genome Sequence of Natranaerobius trueperi halophilic, alkalithermophilic bacteria from soda lakes.</title>
        <authorList>
            <person name="Zhao B."/>
        </authorList>
    </citation>
    <scope>NUCLEOTIDE SEQUENCE [LARGE SCALE GENOMIC DNA]</scope>
    <source>
        <strain evidence="4 5">DSM 18760</strain>
    </source>
</reference>
<dbReference type="RefSeq" id="WP_089023263.1">
    <property type="nucleotide sequence ID" value="NZ_NIQC01000009.1"/>
</dbReference>
<dbReference type="Gene3D" id="6.10.250.2410">
    <property type="match status" value="1"/>
</dbReference>
<keyword evidence="3" id="KW-0132">Cell division</keyword>
<dbReference type="Proteomes" id="UP000214588">
    <property type="component" value="Unassembled WGS sequence"/>
</dbReference>
<evidence type="ECO:0000313" key="4">
    <source>
        <dbReference type="EMBL" id="OWZ83973.1"/>
    </source>
</evidence>
<dbReference type="OrthoDB" id="9811016at2"/>
<dbReference type="AlphaFoldDB" id="A0A226BY83"/>
<accession>A0A226BY83</accession>
<dbReference type="GO" id="GO:0005737">
    <property type="term" value="C:cytoplasm"/>
    <property type="evidence" value="ECO:0007669"/>
    <property type="project" value="UniProtKB-SubCell"/>
</dbReference>
<keyword evidence="1 3" id="KW-0159">Chromosome partition</keyword>
<keyword evidence="3" id="KW-0131">Cell cycle</keyword>
<dbReference type="InterPro" id="IPR023093">
    <property type="entry name" value="ScpA-like_C"/>
</dbReference>
<keyword evidence="3" id="KW-0963">Cytoplasm</keyword>